<reference evidence="2 3" key="1">
    <citation type="submission" date="2020-10" db="EMBL/GenBank/DDBJ databases">
        <title>Plant Genome Project.</title>
        <authorList>
            <person name="Zhang R.-G."/>
        </authorList>
    </citation>
    <scope>NUCLEOTIDE SEQUENCE [LARGE SCALE GENOMIC DNA]</scope>
    <source>
        <strain evidence="2">FAFU-HL-1</strain>
        <tissue evidence="2">Leaf</tissue>
    </source>
</reference>
<evidence type="ECO:0008006" key="4">
    <source>
        <dbReference type="Google" id="ProtNLM"/>
    </source>
</evidence>
<keyword evidence="3" id="KW-1185">Reference proteome</keyword>
<evidence type="ECO:0000256" key="1">
    <source>
        <dbReference type="SAM" id="SignalP"/>
    </source>
</evidence>
<name>A0A835NCA5_9ROSI</name>
<protein>
    <recommendedName>
        <fullName evidence="4">TF-B3 domain-containing protein</fullName>
    </recommendedName>
</protein>
<evidence type="ECO:0000313" key="2">
    <source>
        <dbReference type="EMBL" id="KAF9690263.1"/>
    </source>
</evidence>
<evidence type="ECO:0000313" key="3">
    <source>
        <dbReference type="Proteomes" id="UP000657918"/>
    </source>
</evidence>
<comment type="caution">
    <text evidence="2">The sequence shown here is derived from an EMBL/GenBank/DDBJ whole genome shotgun (WGS) entry which is preliminary data.</text>
</comment>
<dbReference type="EMBL" id="JADGMS010000001">
    <property type="protein sequence ID" value="KAF9690263.1"/>
    <property type="molecule type" value="Genomic_DNA"/>
</dbReference>
<dbReference type="AlphaFoldDB" id="A0A835NCA5"/>
<gene>
    <name evidence="2" type="ORF">SADUNF_Sadunf01G0177400</name>
</gene>
<sequence>MKMIIHAAVAPHLVAVLFIRLIQVTIDSFFSVVDGVKSGHLEFNEGWVEIGRNLNLNGGDFVALQREDHSRYKMTVRSGRMSSGQLRLNPSTSP</sequence>
<dbReference type="Proteomes" id="UP000657918">
    <property type="component" value="Unassembled WGS sequence"/>
</dbReference>
<accession>A0A835NCA5</accession>
<proteinExistence type="predicted"/>
<feature type="chain" id="PRO_5033034373" description="TF-B3 domain-containing protein" evidence="1">
    <location>
        <begin position="27"/>
        <end position="94"/>
    </location>
</feature>
<keyword evidence="1" id="KW-0732">Signal</keyword>
<organism evidence="2 3">
    <name type="scientific">Salix dunnii</name>
    <dbReference type="NCBI Taxonomy" id="1413687"/>
    <lineage>
        <taxon>Eukaryota</taxon>
        <taxon>Viridiplantae</taxon>
        <taxon>Streptophyta</taxon>
        <taxon>Embryophyta</taxon>
        <taxon>Tracheophyta</taxon>
        <taxon>Spermatophyta</taxon>
        <taxon>Magnoliopsida</taxon>
        <taxon>eudicotyledons</taxon>
        <taxon>Gunneridae</taxon>
        <taxon>Pentapetalae</taxon>
        <taxon>rosids</taxon>
        <taxon>fabids</taxon>
        <taxon>Malpighiales</taxon>
        <taxon>Salicaceae</taxon>
        <taxon>Saliceae</taxon>
        <taxon>Salix</taxon>
    </lineage>
</organism>
<feature type="signal peptide" evidence="1">
    <location>
        <begin position="1"/>
        <end position="26"/>
    </location>
</feature>